<dbReference type="EMBL" id="JANPWB010000007">
    <property type="protein sequence ID" value="KAJ1172527.1"/>
    <property type="molecule type" value="Genomic_DNA"/>
</dbReference>
<evidence type="ECO:0000313" key="2">
    <source>
        <dbReference type="Proteomes" id="UP001066276"/>
    </source>
</evidence>
<protein>
    <submittedName>
        <fullName evidence="1">Uncharacterized protein</fullName>
    </submittedName>
</protein>
<proteinExistence type="predicted"/>
<keyword evidence="2" id="KW-1185">Reference proteome</keyword>
<name>A0AAV7T7S3_PLEWA</name>
<organism evidence="1 2">
    <name type="scientific">Pleurodeles waltl</name>
    <name type="common">Iberian ribbed newt</name>
    <dbReference type="NCBI Taxonomy" id="8319"/>
    <lineage>
        <taxon>Eukaryota</taxon>
        <taxon>Metazoa</taxon>
        <taxon>Chordata</taxon>
        <taxon>Craniata</taxon>
        <taxon>Vertebrata</taxon>
        <taxon>Euteleostomi</taxon>
        <taxon>Amphibia</taxon>
        <taxon>Batrachia</taxon>
        <taxon>Caudata</taxon>
        <taxon>Salamandroidea</taxon>
        <taxon>Salamandridae</taxon>
        <taxon>Pleurodelinae</taxon>
        <taxon>Pleurodeles</taxon>
    </lineage>
</organism>
<dbReference type="AlphaFoldDB" id="A0AAV7T7S3"/>
<reference evidence="1" key="1">
    <citation type="journal article" date="2022" name="bioRxiv">
        <title>Sequencing and chromosome-scale assembly of the giantPleurodeles waltlgenome.</title>
        <authorList>
            <person name="Brown T."/>
            <person name="Elewa A."/>
            <person name="Iarovenko S."/>
            <person name="Subramanian E."/>
            <person name="Araus A.J."/>
            <person name="Petzold A."/>
            <person name="Susuki M."/>
            <person name="Suzuki K.-i.T."/>
            <person name="Hayashi T."/>
            <person name="Toyoda A."/>
            <person name="Oliveira C."/>
            <person name="Osipova E."/>
            <person name="Leigh N.D."/>
            <person name="Simon A."/>
            <person name="Yun M.H."/>
        </authorList>
    </citation>
    <scope>NUCLEOTIDE SEQUENCE</scope>
    <source>
        <strain evidence="1">20211129_DDA</strain>
        <tissue evidence="1">Liver</tissue>
    </source>
</reference>
<sequence length="93" mass="10389">MRADSPRPQPQGPLIQNGSRTWKVARRPLLTEKALLSRTFVPGASYSISRAMGDSLVDPVQLLHKRGLHVPRFFPLLVALRSKLVEYDDSPPS</sequence>
<evidence type="ECO:0000313" key="1">
    <source>
        <dbReference type="EMBL" id="KAJ1172527.1"/>
    </source>
</evidence>
<gene>
    <name evidence="1" type="ORF">NDU88_004373</name>
</gene>
<accession>A0AAV7T7S3</accession>
<comment type="caution">
    <text evidence="1">The sequence shown here is derived from an EMBL/GenBank/DDBJ whole genome shotgun (WGS) entry which is preliminary data.</text>
</comment>
<dbReference type="Proteomes" id="UP001066276">
    <property type="component" value="Chromosome 4_1"/>
</dbReference>